<evidence type="ECO:0000256" key="1">
    <source>
        <dbReference type="SAM" id="MobiDB-lite"/>
    </source>
</evidence>
<gene>
    <name evidence="3" type="ORF">ACFPM7_25905</name>
</gene>
<reference evidence="4" key="1">
    <citation type="journal article" date="2019" name="Int. J. Syst. Evol. Microbiol.">
        <title>The Global Catalogue of Microorganisms (GCM) 10K type strain sequencing project: providing services to taxonomists for standard genome sequencing and annotation.</title>
        <authorList>
            <consortium name="The Broad Institute Genomics Platform"/>
            <consortium name="The Broad Institute Genome Sequencing Center for Infectious Disease"/>
            <person name="Wu L."/>
            <person name="Ma J."/>
        </authorList>
    </citation>
    <scope>NUCLEOTIDE SEQUENCE [LARGE SCALE GENOMIC DNA]</scope>
    <source>
        <strain evidence="4">CCUG 59778</strain>
    </source>
</reference>
<keyword evidence="4" id="KW-1185">Reference proteome</keyword>
<dbReference type="InterPro" id="IPR000772">
    <property type="entry name" value="Ricin_B_lectin"/>
</dbReference>
<name>A0ABW0ET61_9PSEU</name>
<dbReference type="Pfam" id="PF00652">
    <property type="entry name" value="Ricin_B_lectin"/>
    <property type="match status" value="1"/>
</dbReference>
<feature type="domain" description="Ricin B lectin" evidence="2">
    <location>
        <begin position="174"/>
        <end position="308"/>
    </location>
</feature>
<organism evidence="3 4">
    <name type="scientific">Actinokineospora guangxiensis</name>
    <dbReference type="NCBI Taxonomy" id="1490288"/>
    <lineage>
        <taxon>Bacteria</taxon>
        <taxon>Bacillati</taxon>
        <taxon>Actinomycetota</taxon>
        <taxon>Actinomycetes</taxon>
        <taxon>Pseudonocardiales</taxon>
        <taxon>Pseudonocardiaceae</taxon>
        <taxon>Actinokineospora</taxon>
    </lineage>
</organism>
<dbReference type="InterPro" id="IPR035992">
    <property type="entry name" value="Ricin_B-like_lectins"/>
</dbReference>
<dbReference type="CDD" id="cd00161">
    <property type="entry name" value="beta-trefoil_Ricin-like"/>
    <property type="match status" value="1"/>
</dbReference>
<dbReference type="Gene3D" id="2.80.10.50">
    <property type="match status" value="1"/>
</dbReference>
<proteinExistence type="predicted"/>
<dbReference type="Proteomes" id="UP001596157">
    <property type="component" value="Unassembled WGS sequence"/>
</dbReference>
<sequence length="429" mass="46191">MADGPDPTRVSDLPGLAEELGLLRVRAARGTGRPIVSLAELTRRMGLPATSKSTVHSHATGRTLAPAEALDAMVIALGATPDEQRAWAEAWFRVAASRHGTRPAAAVPGPGREDSPPAAPPAVRARPRYRAAALVVVLVLVVGADLPARTAPHPDAPAAIQVVDLPHRPPFLAKLRNAATGKCLSRNGAFTHPADSEKVGQAVYQWECAASDNPGHHLVIAPVGTRWQIRSSTRTALCLAADGAPGDEQRYRQCDTADDRYLWTIQGAVPDSMTIRNHDTGLCLAHQGGDPDIHIRVLQRPCATGDDARWRIEDYPPLNSGHCPRTSLGVRNHESGHVLPVVMLPSGPTAHGCAVTIERSGRCLTADARWSACTPGHRWIPEWVGEVDGELWTRLHSATTTSRCLEATPEPRVVPCDEEWDQQWSVENP</sequence>
<dbReference type="PROSITE" id="PS50231">
    <property type="entry name" value="RICIN_B_LECTIN"/>
    <property type="match status" value="1"/>
</dbReference>
<dbReference type="SUPFAM" id="SSF50370">
    <property type="entry name" value="Ricin B-like lectins"/>
    <property type="match status" value="1"/>
</dbReference>
<evidence type="ECO:0000313" key="3">
    <source>
        <dbReference type="EMBL" id="MFC5290502.1"/>
    </source>
</evidence>
<dbReference type="EMBL" id="JBHSKF010000017">
    <property type="protein sequence ID" value="MFC5290502.1"/>
    <property type="molecule type" value="Genomic_DNA"/>
</dbReference>
<evidence type="ECO:0000313" key="4">
    <source>
        <dbReference type="Proteomes" id="UP001596157"/>
    </source>
</evidence>
<evidence type="ECO:0000259" key="2">
    <source>
        <dbReference type="Pfam" id="PF00652"/>
    </source>
</evidence>
<protein>
    <submittedName>
        <fullName evidence="3">RICIN domain-containing protein</fullName>
    </submittedName>
</protein>
<comment type="caution">
    <text evidence="3">The sequence shown here is derived from an EMBL/GenBank/DDBJ whole genome shotgun (WGS) entry which is preliminary data.</text>
</comment>
<feature type="region of interest" description="Disordered" evidence="1">
    <location>
        <begin position="102"/>
        <end position="122"/>
    </location>
</feature>
<accession>A0ABW0ET61</accession>
<dbReference type="RefSeq" id="WP_378250394.1">
    <property type="nucleotide sequence ID" value="NZ_JBHSKF010000017.1"/>
</dbReference>